<protein>
    <submittedName>
        <fullName evidence="1">Uncharacterized protein</fullName>
    </submittedName>
</protein>
<proteinExistence type="predicted"/>
<evidence type="ECO:0000313" key="1">
    <source>
        <dbReference type="EMBL" id="VYS84345.1"/>
    </source>
</evidence>
<accession>A0A6N2RX24</accession>
<organism evidence="1">
    <name type="scientific">Campylobacter ureolyticus</name>
    <dbReference type="NCBI Taxonomy" id="827"/>
    <lineage>
        <taxon>Bacteria</taxon>
        <taxon>Pseudomonadati</taxon>
        <taxon>Campylobacterota</taxon>
        <taxon>Epsilonproteobacteria</taxon>
        <taxon>Campylobacterales</taxon>
        <taxon>Campylobacteraceae</taxon>
        <taxon>Campylobacter</taxon>
    </lineage>
</organism>
<reference evidence="1" key="1">
    <citation type="submission" date="2019-11" db="EMBL/GenBank/DDBJ databases">
        <authorList>
            <person name="Feng L."/>
        </authorList>
    </citation>
    <scope>NUCLEOTIDE SEQUENCE</scope>
    <source>
        <strain evidence="1">CUreolyticusLFYP111</strain>
    </source>
</reference>
<dbReference type="RefSeq" id="WP_156847074.1">
    <property type="nucleotide sequence ID" value="NZ_CACRSK010000001.1"/>
</dbReference>
<dbReference type="AlphaFoldDB" id="A0A6N2RX24"/>
<name>A0A6N2RX24_9BACT</name>
<dbReference type="EMBL" id="CACRSK010000001">
    <property type="protein sequence ID" value="VYS84345.1"/>
    <property type="molecule type" value="Genomic_DNA"/>
</dbReference>
<sequence length="131" mass="15580">MQDPLLKKHKKDIDNFLEEQSFDFKNYDDFIEYIQLRGMINSNIKAINRIIFTKANLRKIYQEYNNPIKKFCKEQNLTYRELGNFLGFGEEAISKSARTQKISLQLETALNLFKENIELKEQIKALKILIK</sequence>
<gene>
    <name evidence="1" type="ORF">CULFYP111_00617</name>
</gene>